<proteinExistence type="inferred from homology"/>
<evidence type="ECO:0000256" key="8">
    <source>
        <dbReference type="ARBA" id="ARBA00023284"/>
    </source>
</evidence>
<evidence type="ECO:0000256" key="13">
    <source>
        <dbReference type="PIRSR" id="PIRSR000239-1"/>
    </source>
</evidence>
<evidence type="ECO:0000256" key="12">
    <source>
        <dbReference type="ARBA" id="ARBA00049091"/>
    </source>
</evidence>
<evidence type="ECO:0000256" key="11">
    <source>
        <dbReference type="ARBA" id="ARBA00041373"/>
    </source>
</evidence>
<feature type="domain" description="Thioredoxin" evidence="14">
    <location>
        <begin position="2"/>
        <end position="150"/>
    </location>
</feature>
<keyword evidence="5" id="KW-0049">Antioxidant</keyword>
<feature type="active site" description="Cysteine sulfenic acid (-SOH) intermediate; for peroxidase activity" evidence="13">
    <location>
        <position position="45"/>
    </location>
</feature>
<dbReference type="RefSeq" id="WP_094235646.1">
    <property type="nucleotide sequence ID" value="NZ_CP022657.1"/>
</dbReference>
<dbReference type="PANTHER" id="PTHR42801:SF20">
    <property type="entry name" value="ALKYL HYDROPEROXIDE REDUCTASE E"/>
    <property type="match status" value="1"/>
</dbReference>
<keyword evidence="8" id="KW-0676">Redox-active center</keyword>
<dbReference type="SUPFAM" id="SSF52833">
    <property type="entry name" value="Thioredoxin-like"/>
    <property type="match status" value="1"/>
</dbReference>
<dbReference type="PROSITE" id="PS51352">
    <property type="entry name" value="THIOREDOXIN_2"/>
    <property type="match status" value="1"/>
</dbReference>
<dbReference type="InterPro" id="IPR000866">
    <property type="entry name" value="AhpC/TSA"/>
</dbReference>
<evidence type="ECO:0000256" key="7">
    <source>
        <dbReference type="ARBA" id="ARBA00023157"/>
    </source>
</evidence>
<evidence type="ECO:0000256" key="6">
    <source>
        <dbReference type="ARBA" id="ARBA00023002"/>
    </source>
</evidence>
<dbReference type="Gene3D" id="3.40.30.10">
    <property type="entry name" value="Glutaredoxin"/>
    <property type="match status" value="1"/>
</dbReference>
<dbReference type="EC" id="1.11.1.24" evidence="3"/>
<comment type="catalytic activity">
    <reaction evidence="12">
        <text>a hydroperoxide + [thioredoxin]-dithiol = an alcohol + [thioredoxin]-disulfide + H2O</text>
        <dbReference type="Rhea" id="RHEA:62620"/>
        <dbReference type="Rhea" id="RHEA-COMP:10698"/>
        <dbReference type="Rhea" id="RHEA-COMP:10700"/>
        <dbReference type="ChEBI" id="CHEBI:15377"/>
        <dbReference type="ChEBI" id="CHEBI:29950"/>
        <dbReference type="ChEBI" id="CHEBI:30879"/>
        <dbReference type="ChEBI" id="CHEBI:35924"/>
        <dbReference type="ChEBI" id="CHEBI:50058"/>
        <dbReference type="EC" id="1.11.1.24"/>
    </reaction>
</comment>
<comment type="similarity">
    <text evidence="10">Belongs to the peroxiredoxin family. BCP/PrxQ subfamily.</text>
</comment>
<dbReference type="EMBL" id="CP022657">
    <property type="protein sequence ID" value="ASS74394.1"/>
    <property type="molecule type" value="Genomic_DNA"/>
</dbReference>
<dbReference type="InterPro" id="IPR024706">
    <property type="entry name" value="Peroxiredoxin_AhpC-typ"/>
</dbReference>
<accession>A0A223CYY0</accession>
<dbReference type="AlphaFoldDB" id="A0A223CYY0"/>
<evidence type="ECO:0000256" key="4">
    <source>
        <dbReference type="ARBA" id="ARBA00022559"/>
    </source>
</evidence>
<keyword evidence="4" id="KW-0575">Peroxidase</keyword>
<dbReference type="PANTHER" id="PTHR42801">
    <property type="entry name" value="THIOREDOXIN-DEPENDENT PEROXIDE REDUCTASE"/>
    <property type="match status" value="1"/>
</dbReference>
<sequence length="152" mass="17211">MLEIGATAPDFQAESTEGPVHLYEDYKGKKNVILIFYPINNTPGCKKQLCEARDATPAYDNLDAVVLGVNPGKFEGHKKFSTKHNFGFPLIYDDRWQIIADYQVPTFSGLMVARSVMILDKEMKVRYFNKGMPTTQELTAELEKINQESNTL</sequence>
<evidence type="ECO:0000259" key="14">
    <source>
        <dbReference type="PROSITE" id="PS51352"/>
    </source>
</evidence>
<keyword evidence="7" id="KW-1015">Disulfide bond</keyword>
<evidence type="ECO:0000313" key="15">
    <source>
        <dbReference type="EMBL" id="ASS74394.1"/>
    </source>
</evidence>
<dbReference type="InterPro" id="IPR013766">
    <property type="entry name" value="Thioredoxin_domain"/>
</dbReference>
<gene>
    <name evidence="15" type="ORF">CIG75_04940</name>
</gene>
<comment type="function">
    <text evidence="1">Thiol-specific peroxidase that catalyzes the reduction of hydrogen peroxide and organic hydroperoxides to water and alcohols, respectively. Plays a role in cell protection against oxidative stress by detoxifying peroxides and as sensor of hydrogen peroxide-mediated signaling events.</text>
</comment>
<dbReference type="InterPro" id="IPR036249">
    <property type="entry name" value="Thioredoxin-like_sf"/>
</dbReference>
<evidence type="ECO:0000256" key="3">
    <source>
        <dbReference type="ARBA" id="ARBA00013017"/>
    </source>
</evidence>
<reference evidence="15 16" key="1">
    <citation type="journal article" date="2015" name="Int. J. Syst. Evol. Microbiol.">
        <title>Tumebacillus algifaecis sp. nov., isolated from decomposing algal scum.</title>
        <authorList>
            <person name="Wu Y.F."/>
            <person name="Zhang B."/>
            <person name="Xing P."/>
            <person name="Wu Q.L."/>
            <person name="Liu S.J."/>
        </authorList>
    </citation>
    <scope>NUCLEOTIDE SEQUENCE [LARGE SCALE GENOMIC DNA]</scope>
    <source>
        <strain evidence="15 16">THMBR28</strain>
    </source>
</reference>
<dbReference type="Pfam" id="PF00578">
    <property type="entry name" value="AhpC-TSA"/>
    <property type="match status" value="1"/>
</dbReference>
<name>A0A223CYY0_9BACL</name>
<evidence type="ECO:0000256" key="9">
    <source>
        <dbReference type="ARBA" id="ARBA00032824"/>
    </source>
</evidence>
<dbReference type="GO" id="GO:0034599">
    <property type="term" value="P:cellular response to oxidative stress"/>
    <property type="evidence" value="ECO:0007669"/>
    <property type="project" value="TreeGrafter"/>
</dbReference>
<keyword evidence="6" id="KW-0560">Oxidoreductase</keyword>
<dbReference type="PIRSF" id="PIRSF000239">
    <property type="entry name" value="AHPC"/>
    <property type="match status" value="1"/>
</dbReference>
<dbReference type="InterPro" id="IPR050924">
    <property type="entry name" value="Peroxiredoxin_BCP/PrxQ"/>
</dbReference>
<dbReference type="Proteomes" id="UP000214688">
    <property type="component" value="Chromosome"/>
</dbReference>
<evidence type="ECO:0000256" key="5">
    <source>
        <dbReference type="ARBA" id="ARBA00022862"/>
    </source>
</evidence>
<dbReference type="OrthoDB" id="9812811at2"/>
<dbReference type="CDD" id="cd03017">
    <property type="entry name" value="PRX_BCP"/>
    <property type="match status" value="1"/>
</dbReference>
<evidence type="ECO:0000313" key="16">
    <source>
        <dbReference type="Proteomes" id="UP000214688"/>
    </source>
</evidence>
<dbReference type="GO" id="GO:0005737">
    <property type="term" value="C:cytoplasm"/>
    <property type="evidence" value="ECO:0007669"/>
    <property type="project" value="TreeGrafter"/>
</dbReference>
<comment type="subunit">
    <text evidence="2">Monomer.</text>
</comment>
<dbReference type="GO" id="GO:0045454">
    <property type="term" value="P:cell redox homeostasis"/>
    <property type="evidence" value="ECO:0007669"/>
    <property type="project" value="TreeGrafter"/>
</dbReference>
<keyword evidence="16" id="KW-1185">Reference proteome</keyword>
<organism evidence="15 16">
    <name type="scientific">Tumebacillus algifaecis</name>
    <dbReference type="NCBI Taxonomy" id="1214604"/>
    <lineage>
        <taxon>Bacteria</taxon>
        <taxon>Bacillati</taxon>
        <taxon>Bacillota</taxon>
        <taxon>Bacilli</taxon>
        <taxon>Bacillales</taxon>
        <taxon>Alicyclobacillaceae</taxon>
        <taxon>Tumebacillus</taxon>
    </lineage>
</organism>
<evidence type="ECO:0000256" key="10">
    <source>
        <dbReference type="ARBA" id="ARBA00038489"/>
    </source>
</evidence>
<dbReference type="KEGG" id="tab:CIG75_04940"/>
<evidence type="ECO:0000256" key="1">
    <source>
        <dbReference type="ARBA" id="ARBA00003330"/>
    </source>
</evidence>
<evidence type="ECO:0000256" key="2">
    <source>
        <dbReference type="ARBA" id="ARBA00011245"/>
    </source>
</evidence>
<dbReference type="GO" id="GO:0008379">
    <property type="term" value="F:thioredoxin peroxidase activity"/>
    <property type="evidence" value="ECO:0007669"/>
    <property type="project" value="TreeGrafter"/>
</dbReference>
<protein>
    <recommendedName>
        <fullName evidence="3">thioredoxin-dependent peroxiredoxin</fullName>
        <ecNumber evidence="3">1.11.1.24</ecNumber>
    </recommendedName>
    <alternativeName>
        <fullName evidence="11">Bacterioferritin comigratory protein</fullName>
    </alternativeName>
    <alternativeName>
        <fullName evidence="9">Thioredoxin peroxidase</fullName>
    </alternativeName>
</protein>